<evidence type="ECO:0000313" key="1">
    <source>
        <dbReference type="EMBL" id="RBP76949.1"/>
    </source>
</evidence>
<comment type="caution">
    <text evidence="2">The sequence shown here is derived from an EMBL/GenBank/DDBJ whole genome shotgun (WGS) entry which is preliminary data.</text>
</comment>
<dbReference type="Pfam" id="PF09837">
    <property type="entry name" value="DUF2064"/>
    <property type="match status" value="1"/>
</dbReference>
<evidence type="ECO:0000313" key="2">
    <source>
        <dbReference type="EMBL" id="RCW37795.1"/>
    </source>
</evidence>
<sequence length="207" mass="22392">MNQTRIIVIAKEPRPGKVKTRLIPALGEAGAARLADRMLRHTLAQALDANIGPVELCVSPDPAAEYWQQLDLGDRAILSSQAEGDLGHRMAEAARHALTAGLPVILIGTDCPDLDANRLRQMAGDLLNHDACLCPVADGGYALLGLRRFSPALFTDIPWSTEQVAAITRQRLAALGWRLAESETLNDVDEPADLQRLATDYPGLMMP</sequence>
<dbReference type="InterPro" id="IPR029044">
    <property type="entry name" value="Nucleotide-diphossugar_trans"/>
</dbReference>
<dbReference type="PANTHER" id="PTHR36529">
    <property type="entry name" value="SLL1095 PROTEIN"/>
    <property type="match status" value="1"/>
</dbReference>
<protein>
    <recommendedName>
        <fullName evidence="5">Glycosyltransferase</fullName>
    </recommendedName>
</protein>
<accession>A0A368VC38</accession>
<dbReference type="EMBL" id="QPJB01000001">
    <property type="protein sequence ID" value="RCW37795.1"/>
    <property type="molecule type" value="Genomic_DNA"/>
</dbReference>
<organism evidence="2 3">
    <name type="scientific">Marinobacter nauticus</name>
    <name type="common">Marinobacter hydrocarbonoclasticus</name>
    <name type="synonym">Marinobacter aquaeolei</name>
    <dbReference type="NCBI Taxonomy" id="2743"/>
    <lineage>
        <taxon>Bacteria</taxon>
        <taxon>Pseudomonadati</taxon>
        <taxon>Pseudomonadota</taxon>
        <taxon>Gammaproteobacteria</taxon>
        <taxon>Pseudomonadales</taxon>
        <taxon>Marinobacteraceae</taxon>
        <taxon>Marinobacter</taxon>
    </lineage>
</organism>
<dbReference type="Proteomes" id="UP000253065">
    <property type="component" value="Unassembled WGS sequence"/>
</dbReference>
<dbReference type="NCBIfam" id="TIGR04282">
    <property type="entry name" value="glyco_like_cofC"/>
    <property type="match status" value="1"/>
</dbReference>
<gene>
    <name evidence="2" type="ORF">DET51_101131</name>
    <name evidence="1" type="ORF">DET64_101132</name>
</gene>
<dbReference type="PANTHER" id="PTHR36529:SF1">
    <property type="entry name" value="GLYCOSYLTRANSFERASE"/>
    <property type="match status" value="1"/>
</dbReference>
<name>A0A368VC38_MARNT</name>
<proteinExistence type="predicted"/>
<dbReference type="SUPFAM" id="SSF53448">
    <property type="entry name" value="Nucleotide-diphospho-sugar transferases"/>
    <property type="match status" value="1"/>
</dbReference>
<dbReference type="Proteomes" id="UP000252795">
    <property type="component" value="Unassembled WGS sequence"/>
</dbReference>
<reference evidence="2 3" key="1">
    <citation type="submission" date="2018-07" db="EMBL/GenBank/DDBJ databases">
        <title>Freshwater and sediment microbial communities from various areas in North America, analyzing microbe dynamics in response to fracking.</title>
        <authorList>
            <person name="Lamendella R."/>
        </authorList>
    </citation>
    <scope>NUCLEOTIDE SEQUENCE [LARGE SCALE GENOMIC DNA]</scope>
    <source>
        <strain evidence="2 3">114E</strain>
        <strain evidence="1 4">114E_o</strain>
    </source>
</reference>
<evidence type="ECO:0008006" key="5">
    <source>
        <dbReference type="Google" id="ProtNLM"/>
    </source>
</evidence>
<evidence type="ECO:0000313" key="4">
    <source>
        <dbReference type="Proteomes" id="UP000253065"/>
    </source>
</evidence>
<dbReference type="Gene3D" id="3.90.550.10">
    <property type="entry name" value="Spore Coat Polysaccharide Biosynthesis Protein SpsA, Chain A"/>
    <property type="match status" value="1"/>
</dbReference>
<dbReference type="EMBL" id="QNSA01000001">
    <property type="protein sequence ID" value="RBP76949.1"/>
    <property type="molecule type" value="Genomic_DNA"/>
</dbReference>
<keyword evidence="4" id="KW-1185">Reference proteome</keyword>
<dbReference type="InterPro" id="IPR018641">
    <property type="entry name" value="Trfase_1_rSAM/seldom-assoc"/>
</dbReference>
<evidence type="ECO:0000313" key="3">
    <source>
        <dbReference type="Proteomes" id="UP000252795"/>
    </source>
</evidence>
<dbReference type="AlphaFoldDB" id="A0A368VC38"/>
<dbReference type="RefSeq" id="WP_113878880.1">
    <property type="nucleotide sequence ID" value="NZ_JAHVHZ010000005.1"/>
</dbReference>